<evidence type="ECO:0000313" key="3">
    <source>
        <dbReference type="Proteomes" id="UP000274920"/>
    </source>
</evidence>
<sequence>MNFKEIMEIDRHPFSEQWEKSFYENLLCFINTDIFFVLSILLIQRFLEKFNQKYGTEMYIVDNDSKWFLLDYIKELSEYDDGIEFMAEYKENCWNLFADMAFQAHFEIIHIQIEYNEWDIPQYGRKTYLKRKLRQVEPSWRPFILKNLNLIQDARCMEDGEVYILRNREIYIYHTFCEKFGGFVDTYLRKEREALDTVVSDLEYPLFFQSEHSHGFLGEYYYICFDTGYNGYGFLDITCLNFTWTLSCFVFRLLFEDFKNKVRETIRGDTELRIEQ</sequence>
<proteinExistence type="predicted"/>
<keyword evidence="1" id="KW-0812">Transmembrane</keyword>
<dbReference type="Proteomes" id="UP000274920">
    <property type="component" value="Unassembled WGS sequence"/>
</dbReference>
<keyword evidence="1" id="KW-1133">Transmembrane helix</keyword>
<comment type="caution">
    <text evidence="2">The sequence shown here is derived from an EMBL/GenBank/DDBJ whole genome shotgun (WGS) entry which is preliminary data.</text>
</comment>
<protein>
    <submittedName>
        <fullName evidence="2">Uncharacterized protein</fullName>
    </submittedName>
</protein>
<dbReference type="EMBL" id="RHJS01000001">
    <property type="protein sequence ID" value="RRK36960.1"/>
    <property type="molecule type" value="Genomic_DNA"/>
</dbReference>
<dbReference type="AlphaFoldDB" id="A0A3R8JVX5"/>
<evidence type="ECO:0000256" key="1">
    <source>
        <dbReference type="SAM" id="Phobius"/>
    </source>
</evidence>
<accession>A0A3R8JVX5</accession>
<name>A0A3R8JVX5_9FIRM</name>
<dbReference type="RefSeq" id="WP_125125900.1">
    <property type="nucleotide sequence ID" value="NZ_RHJS01000001.1"/>
</dbReference>
<keyword evidence="3" id="KW-1185">Reference proteome</keyword>
<organism evidence="2 3">
    <name type="scientific">Schaedlerella arabinosiphila</name>
    <dbReference type="NCBI Taxonomy" id="2044587"/>
    <lineage>
        <taxon>Bacteria</taxon>
        <taxon>Bacillati</taxon>
        <taxon>Bacillota</taxon>
        <taxon>Clostridia</taxon>
        <taxon>Lachnospirales</taxon>
        <taxon>Lachnospiraceae</taxon>
        <taxon>Schaedlerella</taxon>
    </lineage>
</organism>
<gene>
    <name evidence="2" type="ORF">EBB54_00410</name>
</gene>
<reference evidence="2" key="1">
    <citation type="submission" date="2018-10" db="EMBL/GenBank/DDBJ databases">
        <title>Schaedlerella arabinophila gen. nov. sp. nov., isolated from the mouse intestinal tract and comparative analysis with the genome of the closely related altered Schaedler flora strain ASF502.</title>
        <authorList>
            <person name="Miyake S."/>
            <person name="Soh M."/>
            <person name="Seedorf H."/>
        </authorList>
    </citation>
    <scope>NUCLEOTIDE SEQUENCE [LARGE SCALE GENOMIC DNA]</scope>
    <source>
        <strain evidence="2">DSM 106076</strain>
    </source>
</reference>
<feature type="transmembrane region" description="Helical" evidence="1">
    <location>
        <begin position="22"/>
        <end position="43"/>
    </location>
</feature>
<evidence type="ECO:0000313" key="2">
    <source>
        <dbReference type="EMBL" id="RRK36960.1"/>
    </source>
</evidence>
<keyword evidence="1" id="KW-0472">Membrane</keyword>